<organism evidence="2">
    <name type="scientific">bioreactor metagenome</name>
    <dbReference type="NCBI Taxonomy" id="1076179"/>
    <lineage>
        <taxon>unclassified sequences</taxon>
        <taxon>metagenomes</taxon>
        <taxon>ecological metagenomes</taxon>
    </lineage>
</organism>
<feature type="compositionally biased region" description="Basic and acidic residues" evidence="1">
    <location>
        <begin position="25"/>
        <end position="57"/>
    </location>
</feature>
<comment type="caution">
    <text evidence="2">The sequence shown here is derived from an EMBL/GenBank/DDBJ whole genome shotgun (WGS) entry which is preliminary data.</text>
</comment>
<evidence type="ECO:0000256" key="1">
    <source>
        <dbReference type="SAM" id="MobiDB-lite"/>
    </source>
</evidence>
<reference evidence="2" key="1">
    <citation type="submission" date="2019-08" db="EMBL/GenBank/DDBJ databases">
        <authorList>
            <person name="Kucharzyk K."/>
            <person name="Murdoch R.W."/>
            <person name="Higgins S."/>
            <person name="Loffler F."/>
        </authorList>
    </citation>
    <scope>NUCLEOTIDE SEQUENCE</scope>
</reference>
<sequence length="111" mass="12544">MAPRGRAGSEALPCRQGGLFCDRAKREHREERQRAQDRDGQDQQRHEQRPVRRESARGDGGALLRGERAGNRQHRHDDGIAAEEHQKAKGRRLPLRRRAEPAEGRAVVADG</sequence>
<name>A0A644V5K1_9ZZZZ</name>
<evidence type="ECO:0000313" key="2">
    <source>
        <dbReference type="EMBL" id="MPL86092.1"/>
    </source>
</evidence>
<dbReference type="AlphaFoldDB" id="A0A644V5K1"/>
<gene>
    <name evidence="2" type="ORF">SDC9_32068</name>
</gene>
<feature type="region of interest" description="Disordered" evidence="1">
    <location>
        <begin position="1"/>
        <end position="20"/>
    </location>
</feature>
<proteinExistence type="predicted"/>
<feature type="region of interest" description="Disordered" evidence="1">
    <location>
        <begin position="25"/>
        <end position="111"/>
    </location>
</feature>
<protein>
    <submittedName>
        <fullName evidence="2">Uncharacterized protein</fullName>
    </submittedName>
</protein>
<dbReference type="EMBL" id="VSSQ01000216">
    <property type="protein sequence ID" value="MPL86092.1"/>
    <property type="molecule type" value="Genomic_DNA"/>
</dbReference>
<feature type="compositionally biased region" description="Basic and acidic residues" evidence="1">
    <location>
        <begin position="65"/>
        <end position="87"/>
    </location>
</feature>
<accession>A0A644V5K1</accession>